<dbReference type="InParanoid" id="C5LN64"/>
<dbReference type="GeneID" id="9054293"/>
<gene>
    <name evidence="2" type="ORF">Pmar_PMAR028315</name>
</gene>
<protein>
    <recommendedName>
        <fullName evidence="1">DUF4954 domain-containing protein</fullName>
    </recommendedName>
</protein>
<reference evidence="2 3" key="1">
    <citation type="submission" date="2008-07" db="EMBL/GenBank/DDBJ databases">
        <authorList>
            <person name="El-Sayed N."/>
            <person name="Caler E."/>
            <person name="Inman J."/>
            <person name="Amedeo P."/>
            <person name="Hass B."/>
            <person name="Wortman J."/>
        </authorList>
    </citation>
    <scope>NUCLEOTIDE SEQUENCE [LARGE SCALE GENOMIC DNA]</scope>
    <source>
        <strain evidence="3">ATCC 50983 / TXsc</strain>
    </source>
</reference>
<feature type="domain" description="DUF4954" evidence="1">
    <location>
        <begin position="46"/>
        <end position="486"/>
    </location>
</feature>
<sequence>MTSLSRTRAAASFSSGSTPADFVKECITRSSFVGALREANTLRRLRPLTVDEIAALQGSGCTAEDWGEIMVIGDSPLAVGRIRGCTFQGRIELAVEEGSKVSIGDSRRQLPCGIINSFLEDVVVESGTLVKDCGLVANTVVRRGAVLVRCSVVEGSTEPHCKYGNGHSMSLAEETGSRHTRQFAELTIEIAAKVVSNRKESDAYHAAVDAYVDAVEDAGQGRTIIDENAEVISCCSIKGSYIGRHVRVVNSRVHNSSLLELNIVEDCSLNTAILQKSASVATFGVVEGSVLCPTVHVERHGKVFDSIIGPGSGVAEGEVTASLVGPFVGFHHQALLIACFWPAGRGNVGHGANVGSNHTGKAPDQENWPGEGTFFGLASNIKYPFHLVDAPYSLIATGVSCLPQAIGLPFSLVNESSEYINGLSPAINEITPGWMLSDNMYSLFRNEAKFESRQRNLPKDGVMYQFSVFRPEIMDRVVKARDALKAADPKDAKLKDAKGRAVFTDKEIPIMGKNWMNDSTRLIAIKTYSTFLQWYAIRGLWRRLASIHFESGHACSDEAAKLVSSTIAYLKSPPTVDLSPVYENLTACAFTDEASQAELRELQWAHECKVLRTECEDPLNVAALLRWFGETNQEIAQSCITAKARDDARGARIIGNNFTEAHESAEENQVCKNAVAEANRVAEEIENFLATSKLWELMRHQL</sequence>
<dbReference type="EMBL" id="GG683700">
    <property type="protein sequence ID" value="EER01863.1"/>
    <property type="molecule type" value="Genomic_DNA"/>
</dbReference>
<dbReference type="OrthoDB" id="118763at2759"/>
<dbReference type="AlphaFoldDB" id="C5LN64"/>
<dbReference type="Pfam" id="PF16314">
    <property type="entry name" value="DUF4954"/>
    <property type="match status" value="1"/>
</dbReference>
<evidence type="ECO:0000313" key="2">
    <source>
        <dbReference type="EMBL" id="EER01863.1"/>
    </source>
</evidence>
<dbReference type="InterPro" id="IPR032533">
    <property type="entry name" value="DUF4954"/>
</dbReference>
<proteinExistence type="predicted"/>
<evidence type="ECO:0000259" key="1">
    <source>
        <dbReference type="Pfam" id="PF16314"/>
    </source>
</evidence>
<dbReference type="RefSeq" id="XP_002769145.1">
    <property type="nucleotide sequence ID" value="XM_002769099.1"/>
</dbReference>
<evidence type="ECO:0000313" key="3">
    <source>
        <dbReference type="Proteomes" id="UP000007800"/>
    </source>
</evidence>
<name>C5LN64_PERM5</name>
<keyword evidence="3" id="KW-1185">Reference proteome</keyword>
<accession>C5LN64</accession>
<organism evidence="3">
    <name type="scientific">Perkinsus marinus (strain ATCC 50983 / TXsc)</name>
    <dbReference type="NCBI Taxonomy" id="423536"/>
    <lineage>
        <taxon>Eukaryota</taxon>
        <taxon>Sar</taxon>
        <taxon>Alveolata</taxon>
        <taxon>Perkinsozoa</taxon>
        <taxon>Perkinsea</taxon>
        <taxon>Perkinsida</taxon>
        <taxon>Perkinsidae</taxon>
        <taxon>Perkinsus</taxon>
    </lineage>
</organism>
<dbReference type="Proteomes" id="UP000007800">
    <property type="component" value="Unassembled WGS sequence"/>
</dbReference>